<dbReference type="AlphaFoldDB" id="A0A2M8QDD8"/>
<dbReference type="InterPro" id="IPR013078">
    <property type="entry name" value="His_Pase_superF_clade-1"/>
</dbReference>
<dbReference type="InterPro" id="IPR051695">
    <property type="entry name" value="Phosphoglycerate_Mutase"/>
</dbReference>
<accession>A0A2M8QDD8</accession>
<evidence type="ECO:0000313" key="5">
    <source>
        <dbReference type="Proteomes" id="UP000230790"/>
    </source>
</evidence>
<feature type="binding site" evidence="2">
    <location>
        <position position="59"/>
    </location>
    <ligand>
        <name>substrate</name>
    </ligand>
</feature>
<dbReference type="PANTHER" id="PTHR46517">
    <property type="entry name" value="FRUCTOSE-2,6-BISPHOSPHATASE TIGAR"/>
    <property type="match status" value="1"/>
</dbReference>
<keyword evidence="1" id="KW-0378">Hydrolase</keyword>
<dbReference type="GO" id="GO:0045820">
    <property type="term" value="P:negative regulation of glycolytic process"/>
    <property type="evidence" value="ECO:0007669"/>
    <property type="project" value="TreeGrafter"/>
</dbReference>
<dbReference type="CDD" id="cd07067">
    <property type="entry name" value="HP_PGM_like"/>
    <property type="match status" value="1"/>
</dbReference>
<dbReference type="Pfam" id="PF00300">
    <property type="entry name" value="His_Phos_1"/>
    <property type="match status" value="2"/>
</dbReference>
<reference evidence="4 5" key="1">
    <citation type="submission" date="2017-11" db="EMBL/GenBank/DDBJ databases">
        <title>Evolution of Phototrophy in the Chloroflexi Phylum Driven by Horizontal Gene Transfer.</title>
        <authorList>
            <person name="Ward L.M."/>
            <person name="Hemp J."/>
            <person name="Shih P.M."/>
            <person name="Mcglynn S.E."/>
            <person name="Fischer W."/>
        </authorList>
    </citation>
    <scope>NUCLEOTIDE SEQUENCE [LARGE SCALE GENOMIC DNA]</scope>
    <source>
        <strain evidence="4">JP3_7</strain>
    </source>
</reference>
<dbReference type="Proteomes" id="UP000230790">
    <property type="component" value="Unassembled WGS sequence"/>
</dbReference>
<sequence>MPILLLIRHATNDFVKTGRLPGRTPNIHLNDEGRTQAEALGQMLRARPLDAIYSSPLERAIETAWRIAAPHGLPIHICTDLTDTDTGDFTGKEIKRLGEDEATKALWQVVVETPSQAKFPHGEAMLDMQRRVVDALEAIVAAHDDVDLLDTPSTPSASHTDPAPASPKGDAGKATPRDQVAAENTQSERPKKRPQVVAVVAHADVIKAALAHYLGMPFDYFQRLAVSPASVSTLMVANDEKRAKRHIVVMNVNHTAP</sequence>
<dbReference type="EMBL" id="PGTN01000034">
    <property type="protein sequence ID" value="PJF47814.1"/>
    <property type="molecule type" value="Genomic_DNA"/>
</dbReference>
<dbReference type="InterPro" id="IPR029033">
    <property type="entry name" value="His_PPase_superfam"/>
</dbReference>
<gene>
    <name evidence="4" type="ORF">CUN48_06685</name>
</gene>
<comment type="caution">
    <text evidence="4">The sequence shown here is derived from an EMBL/GenBank/DDBJ whole genome shotgun (WGS) entry which is preliminary data.</text>
</comment>
<evidence type="ECO:0008006" key="6">
    <source>
        <dbReference type="Google" id="ProtNLM"/>
    </source>
</evidence>
<dbReference type="SUPFAM" id="SSF53254">
    <property type="entry name" value="Phosphoglycerate mutase-like"/>
    <property type="match status" value="1"/>
</dbReference>
<evidence type="ECO:0000256" key="1">
    <source>
        <dbReference type="ARBA" id="ARBA00022801"/>
    </source>
</evidence>
<evidence type="ECO:0000313" key="4">
    <source>
        <dbReference type="EMBL" id="PJF47814.1"/>
    </source>
</evidence>
<evidence type="ECO:0000256" key="2">
    <source>
        <dbReference type="PIRSR" id="PIRSR613078-2"/>
    </source>
</evidence>
<proteinExistence type="predicted"/>
<name>A0A2M8QDD8_9CHLR</name>
<dbReference type="GO" id="GO:0043456">
    <property type="term" value="P:regulation of pentose-phosphate shunt"/>
    <property type="evidence" value="ECO:0007669"/>
    <property type="project" value="TreeGrafter"/>
</dbReference>
<dbReference type="GO" id="GO:0004331">
    <property type="term" value="F:fructose-2,6-bisphosphate 2-phosphatase activity"/>
    <property type="evidence" value="ECO:0007669"/>
    <property type="project" value="TreeGrafter"/>
</dbReference>
<dbReference type="SMART" id="SM00855">
    <property type="entry name" value="PGAM"/>
    <property type="match status" value="1"/>
</dbReference>
<dbReference type="GO" id="GO:0005829">
    <property type="term" value="C:cytosol"/>
    <property type="evidence" value="ECO:0007669"/>
    <property type="project" value="TreeGrafter"/>
</dbReference>
<organism evidence="4 5">
    <name type="scientific">Candidatus Thermofonsia Clade 3 bacterium</name>
    <dbReference type="NCBI Taxonomy" id="2364212"/>
    <lineage>
        <taxon>Bacteria</taxon>
        <taxon>Bacillati</taxon>
        <taxon>Chloroflexota</taxon>
        <taxon>Candidatus Thermofontia</taxon>
        <taxon>Candidatus Thermofonsia Clade 3</taxon>
    </lineage>
</organism>
<dbReference type="PANTHER" id="PTHR46517:SF1">
    <property type="entry name" value="FRUCTOSE-2,6-BISPHOSPHATASE TIGAR"/>
    <property type="match status" value="1"/>
</dbReference>
<dbReference type="Gene3D" id="3.40.50.1240">
    <property type="entry name" value="Phosphoglycerate mutase-like"/>
    <property type="match status" value="1"/>
</dbReference>
<feature type="region of interest" description="Disordered" evidence="3">
    <location>
        <begin position="149"/>
        <end position="195"/>
    </location>
</feature>
<evidence type="ECO:0000256" key="3">
    <source>
        <dbReference type="SAM" id="MobiDB-lite"/>
    </source>
</evidence>
<protein>
    <recommendedName>
        <fullName evidence="6">Phosphoglycerate mutase</fullName>
    </recommendedName>
</protein>